<evidence type="ECO:0000313" key="2">
    <source>
        <dbReference type="EMBL" id="KAF1927002.1"/>
    </source>
</evidence>
<accession>A0A6A5RGX5</accession>
<dbReference type="GeneID" id="54355790"/>
<feature type="coiled-coil region" evidence="1">
    <location>
        <begin position="61"/>
        <end position="88"/>
    </location>
</feature>
<name>A0A6A5RGX5_9PLEO</name>
<keyword evidence="1" id="KW-0175">Coiled coil</keyword>
<proteinExistence type="predicted"/>
<keyword evidence="3" id="KW-1185">Reference proteome</keyword>
<dbReference type="EMBL" id="ML978974">
    <property type="protein sequence ID" value="KAF1927002.1"/>
    <property type="molecule type" value="Genomic_DNA"/>
</dbReference>
<dbReference type="RefSeq" id="XP_033447254.1">
    <property type="nucleotide sequence ID" value="XM_033598123.1"/>
</dbReference>
<dbReference type="OrthoDB" id="3557318at2759"/>
<evidence type="ECO:0000256" key="1">
    <source>
        <dbReference type="SAM" id="Coils"/>
    </source>
</evidence>
<dbReference type="Proteomes" id="UP000800082">
    <property type="component" value="Unassembled WGS sequence"/>
</dbReference>
<organism evidence="2 3">
    <name type="scientific">Didymella exigua CBS 183.55</name>
    <dbReference type="NCBI Taxonomy" id="1150837"/>
    <lineage>
        <taxon>Eukaryota</taxon>
        <taxon>Fungi</taxon>
        <taxon>Dikarya</taxon>
        <taxon>Ascomycota</taxon>
        <taxon>Pezizomycotina</taxon>
        <taxon>Dothideomycetes</taxon>
        <taxon>Pleosporomycetidae</taxon>
        <taxon>Pleosporales</taxon>
        <taxon>Pleosporineae</taxon>
        <taxon>Didymellaceae</taxon>
        <taxon>Didymella</taxon>
    </lineage>
</organism>
<protein>
    <submittedName>
        <fullName evidence="2">Uncharacterized protein</fullName>
    </submittedName>
</protein>
<gene>
    <name evidence="2" type="ORF">M421DRAFT_93576</name>
</gene>
<sequence length="199" mass="23457">MMLKYEHFKREVISFKEKLKEFEARDFDMKESLYRSCEGYRLIIIERDQTKENLHDQHNRYADYHRQINTLEQSFRHAEETVVNIRAEIDTLTECNKVLMLEGDDSCSKHSHLHNEFSELREKLLVFQADIQIDWRPSSSSKACALSFAKRANRKDALFLRGKPPIVRETTIFPSTKRSAVRCSALRRAHQLIITHTAS</sequence>
<dbReference type="AlphaFoldDB" id="A0A6A5RGX5"/>
<evidence type="ECO:0000313" key="3">
    <source>
        <dbReference type="Proteomes" id="UP000800082"/>
    </source>
</evidence>
<reference evidence="2" key="1">
    <citation type="journal article" date="2020" name="Stud. Mycol.">
        <title>101 Dothideomycetes genomes: a test case for predicting lifestyles and emergence of pathogens.</title>
        <authorList>
            <person name="Haridas S."/>
            <person name="Albert R."/>
            <person name="Binder M."/>
            <person name="Bloem J."/>
            <person name="Labutti K."/>
            <person name="Salamov A."/>
            <person name="Andreopoulos B."/>
            <person name="Baker S."/>
            <person name="Barry K."/>
            <person name="Bills G."/>
            <person name="Bluhm B."/>
            <person name="Cannon C."/>
            <person name="Castanera R."/>
            <person name="Culley D."/>
            <person name="Daum C."/>
            <person name="Ezra D."/>
            <person name="Gonzalez J."/>
            <person name="Henrissat B."/>
            <person name="Kuo A."/>
            <person name="Liang C."/>
            <person name="Lipzen A."/>
            <person name="Lutzoni F."/>
            <person name="Magnuson J."/>
            <person name="Mondo S."/>
            <person name="Nolan M."/>
            <person name="Ohm R."/>
            <person name="Pangilinan J."/>
            <person name="Park H.-J."/>
            <person name="Ramirez L."/>
            <person name="Alfaro M."/>
            <person name="Sun H."/>
            <person name="Tritt A."/>
            <person name="Yoshinaga Y."/>
            <person name="Zwiers L.-H."/>
            <person name="Turgeon B."/>
            <person name="Goodwin S."/>
            <person name="Spatafora J."/>
            <person name="Crous P."/>
            <person name="Grigoriev I."/>
        </authorList>
    </citation>
    <scope>NUCLEOTIDE SEQUENCE</scope>
    <source>
        <strain evidence="2">CBS 183.55</strain>
    </source>
</reference>